<dbReference type="InterPro" id="IPR051729">
    <property type="entry name" value="Opine/Lysopine_DH"/>
</dbReference>
<evidence type="ECO:0000259" key="3">
    <source>
        <dbReference type="Pfam" id="PF02317"/>
    </source>
</evidence>
<keyword evidence="1" id="KW-0560">Oxidoreductase</keyword>
<dbReference type="InterPro" id="IPR011128">
    <property type="entry name" value="G3P_DH_NAD-dep_N"/>
</dbReference>
<reference evidence="4 5" key="1">
    <citation type="journal article" date="2005" name="Int. J. Syst. Evol. Microbiol.">
        <title>Halobacillus yeomjeoni sp. nov., isolated from a marine solar saltern in Korea.</title>
        <authorList>
            <person name="Yoon J.H."/>
            <person name="Kang S.J."/>
            <person name="Lee C.H."/>
            <person name="Oh H.W."/>
            <person name="Oh T.K."/>
        </authorList>
    </citation>
    <scope>NUCLEOTIDE SEQUENCE [LARGE SCALE GENOMIC DNA]</scope>
    <source>
        <strain evidence="4 5">KCTC 3957</strain>
    </source>
</reference>
<dbReference type="PANTHER" id="PTHR38015">
    <property type="entry name" value="BLR6086 PROTEIN"/>
    <property type="match status" value="1"/>
</dbReference>
<dbReference type="PANTHER" id="PTHR38015:SF1">
    <property type="entry name" value="OPINE DEHYDROGENASE DOMAIN-CONTAINING PROTEIN"/>
    <property type="match status" value="1"/>
</dbReference>
<accession>A0A931HY50</accession>
<dbReference type="Gene3D" id="1.10.1040.10">
    <property type="entry name" value="N-(1-d-carboxylethyl)-l-norvaline Dehydrogenase, domain 2"/>
    <property type="match status" value="1"/>
</dbReference>
<dbReference type="EMBL" id="JADZSC010000003">
    <property type="protein sequence ID" value="MBH0231531.1"/>
    <property type="molecule type" value="Genomic_DNA"/>
</dbReference>
<protein>
    <submittedName>
        <fullName evidence="4">NAD/NADP octopine/nopaline dehydrogenase family protein</fullName>
    </submittedName>
</protein>
<evidence type="ECO:0000256" key="1">
    <source>
        <dbReference type="ARBA" id="ARBA00023002"/>
    </source>
</evidence>
<dbReference type="RefSeq" id="WP_197318149.1">
    <property type="nucleotide sequence ID" value="NZ_JADZSC010000003.1"/>
</dbReference>
<dbReference type="GO" id="GO:0016616">
    <property type="term" value="F:oxidoreductase activity, acting on the CH-OH group of donors, NAD or NADP as acceptor"/>
    <property type="evidence" value="ECO:0007669"/>
    <property type="project" value="InterPro"/>
</dbReference>
<evidence type="ECO:0000259" key="2">
    <source>
        <dbReference type="Pfam" id="PF01210"/>
    </source>
</evidence>
<feature type="domain" description="Opine dehydrogenase" evidence="3">
    <location>
        <begin position="183"/>
        <end position="325"/>
    </location>
</feature>
<dbReference type="Gene3D" id="3.40.50.720">
    <property type="entry name" value="NAD(P)-binding Rossmann-like Domain"/>
    <property type="match status" value="1"/>
</dbReference>
<gene>
    <name evidence="4" type="ORF">H0267_14995</name>
</gene>
<dbReference type="SUPFAM" id="SSF48179">
    <property type="entry name" value="6-phosphogluconate dehydrogenase C-terminal domain-like"/>
    <property type="match status" value="1"/>
</dbReference>
<dbReference type="InterPro" id="IPR036291">
    <property type="entry name" value="NAD(P)-bd_dom_sf"/>
</dbReference>
<evidence type="ECO:0000313" key="5">
    <source>
        <dbReference type="Proteomes" id="UP000614490"/>
    </source>
</evidence>
<dbReference type="InterPro" id="IPR013328">
    <property type="entry name" value="6PGD_dom2"/>
</dbReference>
<dbReference type="Pfam" id="PF01210">
    <property type="entry name" value="NAD_Gly3P_dh_N"/>
    <property type="match status" value="1"/>
</dbReference>
<dbReference type="SUPFAM" id="SSF51735">
    <property type="entry name" value="NAD(P)-binding Rossmann-fold domains"/>
    <property type="match status" value="1"/>
</dbReference>
<comment type="caution">
    <text evidence="4">The sequence shown here is derived from an EMBL/GenBank/DDBJ whole genome shotgun (WGS) entry which is preliminary data.</text>
</comment>
<dbReference type="InterPro" id="IPR008927">
    <property type="entry name" value="6-PGluconate_DH-like_C_sf"/>
</dbReference>
<dbReference type="GO" id="GO:0051287">
    <property type="term" value="F:NAD binding"/>
    <property type="evidence" value="ECO:0007669"/>
    <property type="project" value="InterPro"/>
</dbReference>
<evidence type="ECO:0000313" key="4">
    <source>
        <dbReference type="EMBL" id="MBH0231531.1"/>
    </source>
</evidence>
<dbReference type="Proteomes" id="UP000614490">
    <property type="component" value="Unassembled WGS sequence"/>
</dbReference>
<dbReference type="InterPro" id="IPR003421">
    <property type="entry name" value="Opine_DH"/>
</dbReference>
<sequence length="365" mass="39848">MKFGIIGAGNGGHAFAAYLGLKGHEVYWYDIDSDVVHALNEQGGVYVSGKLNGFAPIKYATDHIQEVIEQADIIMVVAPANAHRVIAKNCSPHLKEKQMIVLNPGATGGALEFYQELKNNHCTADVTIAETQSLLFACRLESPGSVSIYGIKENLPMAAFPSERTESAYRILAPIFPEWVKGENVLEVSLGNLNAMLHPAPSLCSLTKIDQKQEFLHYLDGITGSVANFIEKMDEERINIGKAYGLDLPSSKQLLREFYGVEGETIDELTRNNQAYQTIAGAQTVSNRYFAEDIPMGLIPMSQLAKAAGVQTPTIDSIIHIVSSILDDDFSSSSRTLESMGLENKSVEHILKLIEQGESSQVMNG</sequence>
<dbReference type="GO" id="GO:0046168">
    <property type="term" value="P:glycerol-3-phosphate catabolic process"/>
    <property type="evidence" value="ECO:0007669"/>
    <property type="project" value="InterPro"/>
</dbReference>
<organism evidence="4 5">
    <name type="scientific">Halobacillus yeomjeoni</name>
    <dbReference type="NCBI Taxonomy" id="311194"/>
    <lineage>
        <taxon>Bacteria</taxon>
        <taxon>Bacillati</taxon>
        <taxon>Bacillota</taxon>
        <taxon>Bacilli</taxon>
        <taxon>Bacillales</taxon>
        <taxon>Bacillaceae</taxon>
        <taxon>Halobacillus</taxon>
    </lineage>
</organism>
<dbReference type="AlphaFoldDB" id="A0A931HY50"/>
<feature type="domain" description="Glycerol-3-phosphate dehydrogenase NAD-dependent N-terminal" evidence="2">
    <location>
        <begin position="4"/>
        <end position="101"/>
    </location>
</feature>
<name>A0A931HY50_9BACI</name>
<keyword evidence="5" id="KW-1185">Reference proteome</keyword>
<dbReference type="Pfam" id="PF02317">
    <property type="entry name" value="Octopine_DH"/>
    <property type="match status" value="1"/>
</dbReference>
<proteinExistence type="predicted"/>